<sequence>MTCSKLIRTTALSLVLLSGASHASEADIYSIHFTENGKHIITGGAGGYTLADKVKHSGGIKIWDASSGALVEALGDRKDLDALFGSQYGRVGNTRWGISNFKDVVMTGSYPNGKVLLLPSSLGRMGNDLKAQLPGFIGGYMDFSGKQPARIELSKIKTRNGNCDPKTGFHDFVGPIVPSNNGKFAAIVVNTCTARTNDKDQQVAFEYNSDLHVMDLDKFTVIRTIEHIDAGVYALGITDAGNRVAFVGRDQFAIIDTDTDKRHVVETYSGSDFMIPRQFSSLQFS</sequence>
<keyword evidence="1" id="KW-0645">Protease</keyword>
<dbReference type="GO" id="GO:0009002">
    <property type="term" value="F:serine-type D-Ala-D-Ala carboxypeptidase activity"/>
    <property type="evidence" value="ECO:0007669"/>
    <property type="project" value="UniProtKB-EC"/>
</dbReference>
<gene>
    <name evidence="1" type="ORF">MNBD_GAMMA14-1676</name>
</gene>
<evidence type="ECO:0000313" key="1">
    <source>
        <dbReference type="EMBL" id="VAW82478.1"/>
    </source>
</evidence>
<protein>
    <submittedName>
        <fullName evidence="1">D-alanyl-D-alanine carboxypeptidase</fullName>
        <ecNumber evidence="1">3.4.16.4</ecNumber>
    </submittedName>
</protein>
<dbReference type="AlphaFoldDB" id="A0A3B0YNK3"/>
<accession>A0A3B0YNK3</accession>
<organism evidence="1">
    <name type="scientific">hydrothermal vent metagenome</name>
    <dbReference type="NCBI Taxonomy" id="652676"/>
    <lineage>
        <taxon>unclassified sequences</taxon>
        <taxon>metagenomes</taxon>
        <taxon>ecological metagenomes</taxon>
    </lineage>
</organism>
<keyword evidence="1" id="KW-0378">Hydrolase</keyword>
<name>A0A3B0YNK3_9ZZZZ</name>
<dbReference type="EMBL" id="UOFM01000470">
    <property type="protein sequence ID" value="VAW82478.1"/>
    <property type="molecule type" value="Genomic_DNA"/>
</dbReference>
<dbReference type="Gene3D" id="2.130.10.10">
    <property type="entry name" value="YVTN repeat-like/Quinoprotein amine dehydrogenase"/>
    <property type="match status" value="1"/>
</dbReference>
<dbReference type="SUPFAM" id="SSF50998">
    <property type="entry name" value="Quinoprotein alcohol dehydrogenase-like"/>
    <property type="match status" value="1"/>
</dbReference>
<dbReference type="InterPro" id="IPR011047">
    <property type="entry name" value="Quinoprotein_ADH-like_sf"/>
</dbReference>
<dbReference type="InterPro" id="IPR015943">
    <property type="entry name" value="WD40/YVTN_repeat-like_dom_sf"/>
</dbReference>
<keyword evidence="1" id="KW-0121">Carboxypeptidase</keyword>
<proteinExistence type="predicted"/>
<reference evidence="1" key="1">
    <citation type="submission" date="2018-06" db="EMBL/GenBank/DDBJ databases">
        <authorList>
            <person name="Zhirakovskaya E."/>
        </authorList>
    </citation>
    <scope>NUCLEOTIDE SEQUENCE</scope>
</reference>
<feature type="non-terminal residue" evidence="1">
    <location>
        <position position="285"/>
    </location>
</feature>
<dbReference type="EC" id="3.4.16.4" evidence="1"/>